<dbReference type="Pfam" id="PF13458">
    <property type="entry name" value="Peripla_BP_6"/>
    <property type="match status" value="1"/>
</dbReference>
<dbReference type="EMBL" id="JAGIYY010000006">
    <property type="protein sequence ID" value="MBP0440263.1"/>
    <property type="molecule type" value="Genomic_DNA"/>
</dbReference>
<gene>
    <name evidence="5" type="ORF">J5Y06_16530</name>
</gene>
<evidence type="ECO:0000256" key="2">
    <source>
        <dbReference type="ARBA" id="ARBA00022729"/>
    </source>
</evidence>
<dbReference type="InterPro" id="IPR028082">
    <property type="entry name" value="Peripla_BP_I"/>
</dbReference>
<name>A0A8J7R3H1_9HYPH</name>
<organism evidence="5 6">
    <name type="scientific">Tianweitania sediminis</name>
    <dbReference type="NCBI Taxonomy" id="1502156"/>
    <lineage>
        <taxon>Bacteria</taxon>
        <taxon>Pseudomonadati</taxon>
        <taxon>Pseudomonadota</taxon>
        <taxon>Alphaproteobacteria</taxon>
        <taxon>Hyphomicrobiales</taxon>
        <taxon>Phyllobacteriaceae</taxon>
        <taxon>Tianweitania</taxon>
    </lineage>
</organism>
<feature type="chain" id="PRO_5035274608" evidence="3">
    <location>
        <begin position="17"/>
        <end position="351"/>
    </location>
</feature>
<evidence type="ECO:0000256" key="1">
    <source>
        <dbReference type="ARBA" id="ARBA00010062"/>
    </source>
</evidence>
<protein>
    <submittedName>
        <fullName evidence="5">Branched-chain amino acid ABC transporter substrate-binding protein</fullName>
    </submittedName>
</protein>
<dbReference type="PANTHER" id="PTHR47151:SF2">
    <property type="entry name" value="AMINO ACID BINDING PROTEIN"/>
    <property type="match status" value="1"/>
</dbReference>
<comment type="caution">
    <text evidence="5">The sequence shown here is derived from an EMBL/GenBank/DDBJ whole genome shotgun (WGS) entry which is preliminary data.</text>
</comment>
<evidence type="ECO:0000313" key="6">
    <source>
        <dbReference type="Proteomes" id="UP000666240"/>
    </source>
</evidence>
<dbReference type="AlphaFoldDB" id="A0A8J7R3H1"/>
<dbReference type="InterPro" id="IPR028081">
    <property type="entry name" value="Leu-bd"/>
</dbReference>
<evidence type="ECO:0000259" key="4">
    <source>
        <dbReference type="Pfam" id="PF13458"/>
    </source>
</evidence>
<keyword evidence="6" id="KW-1185">Reference proteome</keyword>
<reference evidence="5" key="1">
    <citation type="submission" date="2021-03" db="EMBL/GenBank/DDBJ databases">
        <title>Genome sequencing and assembly of Tianweitania sediminis.</title>
        <authorList>
            <person name="Chhetri G."/>
        </authorList>
    </citation>
    <scope>NUCLEOTIDE SEQUENCE</scope>
    <source>
        <strain evidence="5">Z8</strain>
    </source>
</reference>
<comment type="similarity">
    <text evidence="1">Belongs to the leucine-binding protein family.</text>
</comment>
<dbReference type="Gene3D" id="3.40.50.2300">
    <property type="match status" value="2"/>
</dbReference>
<feature type="domain" description="Leucine-binding protein" evidence="4">
    <location>
        <begin position="19"/>
        <end position="343"/>
    </location>
</feature>
<evidence type="ECO:0000313" key="5">
    <source>
        <dbReference type="EMBL" id="MBP0440263.1"/>
    </source>
</evidence>
<dbReference type="PANTHER" id="PTHR47151">
    <property type="entry name" value="LEU/ILE/VAL-BINDING ABC TRANSPORTER SUBUNIT"/>
    <property type="match status" value="1"/>
</dbReference>
<dbReference type="CDD" id="cd06342">
    <property type="entry name" value="PBP1_ABC_LIVBP-like"/>
    <property type="match status" value="1"/>
</dbReference>
<keyword evidence="2 3" id="KW-0732">Signal</keyword>
<evidence type="ECO:0000256" key="3">
    <source>
        <dbReference type="SAM" id="SignalP"/>
    </source>
</evidence>
<dbReference type="Proteomes" id="UP000666240">
    <property type="component" value="Unassembled WGS sequence"/>
</dbReference>
<feature type="signal peptide" evidence="3">
    <location>
        <begin position="1"/>
        <end position="16"/>
    </location>
</feature>
<proteinExistence type="inferred from homology"/>
<dbReference type="SUPFAM" id="SSF53822">
    <property type="entry name" value="Periplasmic binding protein-like I"/>
    <property type="match status" value="1"/>
</dbReference>
<accession>A0A8J7R3H1</accession>
<sequence length="351" mass="37263">MLAVTGAGLLATVAHAQVIGLAAPLSGPTALLGEQMRAGANAALAIVPNDDLTLKVEDDLCTAAGGQAAAQAFVEARVAMVVGFLCTEALTAALPALAAANIPVVTPGVRTNSLTDDRERTGWPIYRLAPRDDAEREAINDRLLPLWRSSLFAIVDDGTIYGRELAESFREAAEATGLKPVFIDNYRPQLENQVGLVGRLRRAGATHAFVGGDREDVAIIGRDAAQIDYSLQLAGGEALRAATLTTDPVEGTLMVAPPDWSQAAQPETLQQLSAAGIEPEGYVVPSFAAIEIAAGALRDRERSDQPLAQILDDRTFSTAMGEIQFDEKGDLTVNPYRLYRFEAGEFVEVLP</sequence>